<sequence>MPMKESRLKLDAIDRHILQVLQRDGKIQNIELAKEVGLSPSPCLRRVKLLEEAGVIKRYVAVLDGSKIGAGLSLFARIWFKTQDAKTINQFVEDIKLMPEVVECHLMAGECDALIRIVTEDLASYRRFHADHLTQISSIQSIKTEVPMETVKVTYALPLWWEERLRFIY</sequence>
<dbReference type="CDD" id="cd00090">
    <property type="entry name" value="HTH_ARSR"/>
    <property type="match status" value="1"/>
</dbReference>
<dbReference type="PANTHER" id="PTHR30154">
    <property type="entry name" value="LEUCINE-RESPONSIVE REGULATORY PROTEIN"/>
    <property type="match status" value="1"/>
</dbReference>
<dbReference type="Pfam" id="PF13412">
    <property type="entry name" value="HTH_24"/>
    <property type="match status" value="1"/>
</dbReference>
<dbReference type="InterPro" id="IPR019888">
    <property type="entry name" value="Tscrpt_reg_AsnC-like"/>
</dbReference>
<dbReference type="InterPro" id="IPR036388">
    <property type="entry name" value="WH-like_DNA-bd_sf"/>
</dbReference>
<evidence type="ECO:0000313" key="6">
    <source>
        <dbReference type="Proteomes" id="UP000682358"/>
    </source>
</evidence>
<dbReference type="Gene3D" id="1.10.10.10">
    <property type="entry name" value="Winged helix-like DNA-binding domain superfamily/Winged helix DNA-binding domain"/>
    <property type="match status" value="1"/>
</dbReference>
<dbReference type="SMART" id="SM00344">
    <property type="entry name" value="HTH_ASNC"/>
    <property type="match status" value="1"/>
</dbReference>
<dbReference type="PRINTS" id="PR00033">
    <property type="entry name" value="HTHASNC"/>
</dbReference>
<evidence type="ECO:0000259" key="4">
    <source>
        <dbReference type="PROSITE" id="PS50956"/>
    </source>
</evidence>
<proteinExistence type="predicted"/>
<keyword evidence="2" id="KW-0238">DNA-binding</keyword>
<dbReference type="InterPro" id="IPR011008">
    <property type="entry name" value="Dimeric_a/b-barrel"/>
</dbReference>
<dbReference type="EMBL" id="CP076405">
    <property type="protein sequence ID" value="QWQ19145.2"/>
    <property type="molecule type" value="Genomic_DNA"/>
</dbReference>
<gene>
    <name evidence="5" type="ORF">KOF27_10795</name>
</gene>
<feature type="domain" description="HTH asnC-type" evidence="4">
    <location>
        <begin position="10"/>
        <end position="73"/>
    </location>
</feature>
<dbReference type="SUPFAM" id="SSF54909">
    <property type="entry name" value="Dimeric alpha+beta barrel"/>
    <property type="match status" value="1"/>
</dbReference>
<dbReference type="GO" id="GO:0005829">
    <property type="term" value="C:cytosol"/>
    <property type="evidence" value="ECO:0007669"/>
    <property type="project" value="TreeGrafter"/>
</dbReference>
<evidence type="ECO:0000256" key="3">
    <source>
        <dbReference type="ARBA" id="ARBA00023163"/>
    </source>
</evidence>
<evidence type="ECO:0000256" key="1">
    <source>
        <dbReference type="ARBA" id="ARBA00023015"/>
    </source>
</evidence>
<evidence type="ECO:0000313" key="5">
    <source>
        <dbReference type="EMBL" id="QWQ19145.2"/>
    </source>
</evidence>
<dbReference type="Gene3D" id="3.30.70.920">
    <property type="match status" value="1"/>
</dbReference>
<dbReference type="InterPro" id="IPR036390">
    <property type="entry name" value="WH_DNA-bd_sf"/>
</dbReference>
<dbReference type="AlphaFoldDB" id="A0AAJ4TH23"/>
<protein>
    <submittedName>
        <fullName evidence="5">Lrp/AsnC family transcriptional regulator</fullName>
    </submittedName>
</protein>
<keyword evidence="1" id="KW-0805">Transcription regulation</keyword>
<keyword evidence="3" id="KW-0804">Transcription</keyword>
<dbReference type="PANTHER" id="PTHR30154:SF34">
    <property type="entry name" value="TRANSCRIPTIONAL REGULATOR AZLB"/>
    <property type="match status" value="1"/>
</dbReference>
<dbReference type="GO" id="GO:0043200">
    <property type="term" value="P:response to amino acid"/>
    <property type="evidence" value="ECO:0007669"/>
    <property type="project" value="TreeGrafter"/>
</dbReference>
<dbReference type="InterPro" id="IPR019887">
    <property type="entry name" value="Tscrpt_reg_AsnC/Lrp_C"/>
</dbReference>
<dbReference type="Pfam" id="PF01037">
    <property type="entry name" value="AsnC_trans_reg"/>
    <property type="match status" value="1"/>
</dbReference>
<dbReference type="GO" id="GO:0006355">
    <property type="term" value="P:regulation of DNA-templated transcription"/>
    <property type="evidence" value="ECO:0007669"/>
    <property type="project" value="UniProtKB-ARBA"/>
</dbReference>
<dbReference type="Proteomes" id="UP000682358">
    <property type="component" value="Chromosome"/>
</dbReference>
<organism evidence="5 6">
    <name type="scientific">Providencia rettgeri</name>
    <dbReference type="NCBI Taxonomy" id="587"/>
    <lineage>
        <taxon>Bacteria</taxon>
        <taxon>Pseudomonadati</taxon>
        <taxon>Pseudomonadota</taxon>
        <taxon>Gammaproteobacteria</taxon>
        <taxon>Enterobacterales</taxon>
        <taxon>Morganellaceae</taxon>
        <taxon>Providencia</taxon>
    </lineage>
</organism>
<reference evidence="5" key="1">
    <citation type="submission" date="2021-06" db="EMBL/GenBank/DDBJ databases">
        <title>Emergence of genetically related NDM-1-producing Providencia rettgeri strains in Argentina.</title>
        <authorList>
            <person name="Pasteran F."/>
            <person name="Meo A."/>
            <person name="Gomez S."/>
            <person name="Derdoy L."/>
            <person name="Albronoz E."/>
            <person name="Faccone D."/>
            <person name="Guerriero L."/>
            <person name="Archuby D."/>
            <person name="Tarzia A."/>
            <person name="Lopez M."/>
            <person name="Corso A."/>
        </authorList>
    </citation>
    <scope>NUCLEOTIDE SEQUENCE</scope>
    <source>
        <strain evidence="5">PreM15628</strain>
    </source>
</reference>
<dbReference type="GO" id="GO:0043565">
    <property type="term" value="F:sequence-specific DNA binding"/>
    <property type="evidence" value="ECO:0007669"/>
    <property type="project" value="InterPro"/>
</dbReference>
<dbReference type="InterPro" id="IPR011991">
    <property type="entry name" value="ArsR-like_HTH"/>
</dbReference>
<evidence type="ECO:0000256" key="2">
    <source>
        <dbReference type="ARBA" id="ARBA00023125"/>
    </source>
</evidence>
<dbReference type="SUPFAM" id="SSF46785">
    <property type="entry name" value="Winged helix' DNA-binding domain"/>
    <property type="match status" value="1"/>
</dbReference>
<dbReference type="PROSITE" id="PS50956">
    <property type="entry name" value="HTH_ASNC_2"/>
    <property type="match status" value="1"/>
</dbReference>
<dbReference type="InterPro" id="IPR000485">
    <property type="entry name" value="AsnC-type_HTH_dom"/>
</dbReference>
<name>A0AAJ4TH23_PRORE</name>
<accession>A0AAJ4TH23</accession>